<evidence type="ECO:0000313" key="1">
    <source>
        <dbReference type="EMBL" id="JAP19858.1"/>
    </source>
</evidence>
<reference evidence="1" key="1">
    <citation type="submission" date="2015-12" db="EMBL/GenBank/DDBJ databases">
        <title>Gene expression during late stages of embryo sac development: a critical building block for successful pollen-pistil interactions.</title>
        <authorList>
            <person name="Liu Y."/>
            <person name="Joly V."/>
            <person name="Sabar M."/>
            <person name="Matton D.P."/>
        </authorList>
    </citation>
    <scope>NUCLEOTIDE SEQUENCE</scope>
</reference>
<name>A0A0V0HHD1_SOLCH</name>
<accession>A0A0V0HHD1</accession>
<proteinExistence type="predicted"/>
<sequence>MVLNSNYNQSINKLYFNSKLVTILICQNLENILNNQLNQEYSTQANESINYSHQNSSNHMVLTYLK</sequence>
<organism evidence="1">
    <name type="scientific">Solanum chacoense</name>
    <name type="common">Chaco potato</name>
    <dbReference type="NCBI Taxonomy" id="4108"/>
    <lineage>
        <taxon>Eukaryota</taxon>
        <taxon>Viridiplantae</taxon>
        <taxon>Streptophyta</taxon>
        <taxon>Embryophyta</taxon>
        <taxon>Tracheophyta</taxon>
        <taxon>Spermatophyta</taxon>
        <taxon>Magnoliopsida</taxon>
        <taxon>eudicotyledons</taxon>
        <taxon>Gunneridae</taxon>
        <taxon>Pentapetalae</taxon>
        <taxon>asterids</taxon>
        <taxon>lamiids</taxon>
        <taxon>Solanales</taxon>
        <taxon>Solanaceae</taxon>
        <taxon>Solanoideae</taxon>
        <taxon>Solaneae</taxon>
        <taxon>Solanum</taxon>
    </lineage>
</organism>
<dbReference type="AlphaFoldDB" id="A0A0V0HHD1"/>
<protein>
    <submittedName>
        <fullName evidence="1">Putative ovule protein</fullName>
    </submittedName>
</protein>
<dbReference type="EMBL" id="GEDG01019539">
    <property type="protein sequence ID" value="JAP19858.1"/>
    <property type="molecule type" value="Transcribed_RNA"/>
</dbReference>